<name>A0A445KK22_GLYSO</name>
<evidence type="ECO:0000256" key="2">
    <source>
        <dbReference type="ARBA" id="ARBA00022896"/>
    </source>
</evidence>
<accession>A0A445KK22</accession>
<dbReference type="SUPFAM" id="SSF51197">
    <property type="entry name" value="Clavaminate synthase-like"/>
    <property type="match status" value="1"/>
</dbReference>
<keyword evidence="5" id="KW-0223">Dioxygenase</keyword>
<feature type="domain" description="Fe2OG dioxygenase" evidence="4">
    <location>
        <begin position="1"/>
        <end position="114"/>
    </location>
</feature>
<keyword evidence="5" id="KW-0560">Oxidoreductase</keyword>
<gene>
    <name evidence="5" type="ORF">D0Y65_011450</name>
</gene>
<comment type="caution">
    <text evidence="5">The sequence shown here is derived from an EMBL/GenBank/DDBJ whole genome shotgun (WGS) entry which is preliminary data.</text>
</comment>
<evidence type="ECO:0000313" key="5">
    <source>
        <dbReference type="EMBL" id="RZC11254.1"/>
    </source>
</evidence>
<dbReference type="GO" id="GO:0046872">
    <property type="term" value="F:metal ion binding"/>
    <property type="evidence" value="ECO:0007669"/>
    <property type="project" value="UniProtKB-KW"/>
</dbReference>
<dbReference type="GO" id="GO:0031418">
    <property type="term" value="F:L-ascorbic acid binding"/>
    <property type="evidence" value="ECO:0007669"/>
    <property type="project" value="UniProtKB-KW"/>
</dbReference>
<dbReference type="AlphaFoldDB" id="A0A445KK22"/>
<evidence type="ECO:0000313" key="6">
    <source>
        <dbReference type="Proteomes" id="UP000289340"/>
    </source>
</evidence>
<dbReference type="PROSITE" id="PS51471">
    <property type="entry name" value="FE2OG_OXY"/>
    <property type="match status" value="1"/>
</dbReference>
<dbReference type="Proteomes" id="UP000289340">
    <property type="component" value="Chromosome 5"/>
</dbReference>
<dbReference type="InterPro" id="IPR027443">
    <property type="entry name" value="IPNS-like_sf"/>
</dbReference>
<dbReference type="GO" id="GO:0051213">
    <property type="term" value="F:dioxygenase activity"/>
    <property type="evidence" value="ECO:0007669"/>
    <property type="project" value="UniProtKB-KW"/>
</dbReference>
<keyword evidence="6" id="KW-1185">Reference proteome</keyword>
<protein>
    <submittedName>
        <fullName evidence="5">Gibberellin 2-beta-dioxygenase 8</fullName>
    </submittedName>
</protein>
<evidence type="ECO:0000256" key="3">
    <source>
        <dbReference type="ARBA" id="ARBA00023004"/>
    </source>
</evidence>
<sequence>MQIAHPHTKPSSNKAQVHGLLPHSDTSFVTIVHEDHVGGLQLMKDGKWVGVKPNPQALVVNIADFFQPFGNGVYKSIKHRVVAAEKIESPSNLSQKNDDLGLVHRWIVVKFEYHVRNPISNTLTVGNFKIISELRGKPFAS</sequence>
<dbReference type="EMBL" id="QZWG01000005">
    <property type="protein sequence ID" value="RZC11254.1"/>
    <property type="molecule type" value="Genomic_DNA"/>
</dbReference>
<proteinExistence type="predicted"/>
<dbReference type="Gene3D" id="2.60.120.330">
    <property type="entry name" value="B-lactam Antibiotic, Isopenicillin N Synthase, Chain"/>
    <property type="match status" value="1"/>
</dbReference>
<dbReference type="InterPro" id="IPR044861">
    <property type="entry name" value="IPNS-like_FE2OG_OXY"/>
</dbReference>
<dbReference type="InterPro" id="IPR050295">
    <property type="entry name" value="Plant_2OG-oxidoreductases"/>
</dbReference>
<dbReference type="PANTHER" id="PTHR47991">
    <property type="entry name" value="OXOGLUTARATE/IRON-DEPENDENT DIOXYGENASE"/>
    <property type="match status" value="1"/>
</dbReference>
<evidence type="ECO:0000256" key="1">
    <source>
        <dbReference type="ARBA" id="ARBA00022723"/>
    </source>
</evidence>
<dbReference type="InterPro" id="IPR005123">
    <property type="entry name" value="Oxoglu/Fe-dep_dioxygenase_dom"/>
</dbReference>
<dbReference type="Pfam" id="PF03171">
    <property type="entry name" value="2OG-FeII_Oxy"/>
    <property type="match status" value="1"/>
</dbReference>
<keyword evidence="3" id="KW-0408">Iron</keyword>
<evidence type="ECO:0000259" key="4">
    <source>
        <dbReference type="PROSITE" id="PS51471"/>
    </source>
</evidence>
<reference evidence="5 6" key="1">
    <citation type="submission" date="2018-09" db="EMBL/GenBank/DDBJ databases">
        <title>A high-quality reference genome of wild soybean provides a powerful tool to mine soybean genomes.</title>
        <authorList>
            <person name="Xie M."/>
            <person name="Chung C.Y.L."/>
            <person name="Li M.-W."/>
            <person name="Wong F.-L."/>
            <person name="Chan T.-F."/>
            <person name="Lam H.-M."/>
        </authorList>
    </citation>
    <scope>NUCLEOTIDE SEQUENCE [LARGE SCALE GENOMIC DNA]</scope>
    <source>
        <strain evidence="6">cv. W05</strain>
        <tissue evidence="5">Hypocotyl of etiolated seedlings</tissue>
    </source>
</reference>
<keyword evidence="2" id="KW-0847">Vitamin C</keyword>
<organism evidence="5 6">
    <name type="scientific">Glycine soja</name>
    <name type="common">Wild soybean</name>
    <dbReference type="NCBI Taxonomy" id="3848"/>
    <lineage>
        <taxon>Eukaryota</taxon>
        <taxon>Viridiplantae</taxon>
        <taxon>Streptophyta</taxon>
        <taxon>Embryophyta</taxon>
        <taxon>Tracheophyta</taxon>
        <taxon>Spermatophyta</taxon>
        <taxon>Magnoliopsida</taxon>
        <taxon>eudicotyledons</taxon>
        <taxon>Gunneridae</taxon>
        <taxon>Pentapetalae</taxon>
        <taxon>rosids</taxon>
        <taxon>fabids</taxon>
        <taxon>Fabales</taxon>
        <taxon>Fabaceae</taxon>
        <taxon>Papilionoideae</taxon>
        <taxon>50 kb inversion clade</taxon>
        <taxon>NPAAA clade</taxon>
        <taxon>indigoferoid/millettioid clade</taxon>
        <taxon>Phaseoleae</taxon>
        <taxon>Glycine</taxon>
        <taxon>Glycine subgen. Soja</taxon>
    </lineage>
</organism>
<keyword evidence="1" id="KW-0479">Metal-binding</keyword>